<accession>A0A1R4GLW7</accession>
<reference evidence="1 2" key="1">
    <citation type="submission" date="2017-02" db="EMBL/GenBank/DDBJ databases">
        <authorList>
            <person name="Peterson S.W."/>
        </authorList>
    </citation>
    <scope>NUCLEOTIDE SEQUENCE [LARGE SCALE GENOMIC DNA]</scope>
    <source>
        <strain evidence="1 2">3F5N</strain>
    </source>
</reference>
<dbReference type="Proteomes" id="UP000195766">
    <property type="component" value="Unassembled WGS sequence"/>
</dbReference>
<dbReference type="EMBL" id="FUIE01000080">
    <property type="protein sequence ID" value="SJM69159.1"/>
    <property type="molecule type" value="Genomic_DNA"/>
</dbReference>
<protein>
    <submittedName>
        <fullName evidence="1">Uncharacterized protein</fullName>
    </submittedName>
</protein>
<gene>
    <name evidence="1" type="ORF">FM111_13875</name>
</gene>
<sequence length="40" mass="4376">MPATRTLAVRVADENAPVSDHDSVSAYFAERMARRASQTP</sequence>
<evidence type="ECO:0000313" key="2">
    <source>
        <dbReference type="Proteomes" id="UP000195766"/>
    </source>
</evidence>
<proteinExistence type="predicted"/>
<name>A0A1R4GLW7_BREDI</name>
<dbReference type="AlphaFoldDB" id="A0A1R4GLW7"/>
<evidence type="ECO:0000313" key="1">
    <source>
        <dbReference type="EMBL" id="SJM69159.1"/>
    </source>
</evidence>
<organism evidence="1 2">
    <name type="scientific">Brevundimonas diminuta 3F5N</name>
    <dbReference type="NCBI Taxonomy" id="1255603"/>
    <lineage>
        <taxon>Bacteria</taxon>
        <taxon>Pseudomonadati</taxon>
        <taxon>Pseudomonadota</taxon>
        <taxon>Alphaproteobacteria</taxon>
        <taxon>Caulobacterales</taxon>
        <taxon>Caulobacteraceae</taxon>
        <taxon>Brevundimonas</taxon>
    </lineage>
</organism>